<dbReference type="EMBL" id="BGPR01026272">
    <property type="protein sequence ID" value="GBN95848.1"/>
    <property type="molecule type" value="Genomic_DNA"/>
</dbReference>
<keyword evidence="2" id="KW-1185">Reference proteome</keyword>
<dbReference type="AlphaFoldDB" id="A0A4Y2T5G3"/>
<dbReference type="Proteomes" id="UP000499080">
    <property type="component" value="Unassembled WGS sequence"/>
</dbReference>
<evidence type="ECO:0000313" key="1">
    <source>
        <dbReference type="EMBL" id="GBN95848.1"/>
    </source>
</evidence>
<proteinExistence type="predicted"/>
<comment type="caution">
    <text evidence="1">The sequence shown here is derived from an EMBL/GenBank/DDBJ whole genome shotgun (WGS) entry which is preliminary data.</text>
</comment>
<accession>A0A4Y2T5G3</accession>
<protein>
    <submittedName>
        <fullName evidence="1">Uncharacterized protein</fullName>
    </submittedName>
</protein>
<sequence>MTRTTHELAPSSPSFRTTLAGGRLTRIQFGVQQADIHCCYSVEAGCEPGALRLRSRDLTTRSPCRPNKFRSSAVCRKSRVNTMLGAIFLYFI</sequence>
<evidence type="ECO:0000313" key="2">
    <source>
        <dbReference type="Proteomes" id="UP000499080"/>
    </source>
</evidence>
<reference evidence="1 2" key="1">
    <citation type="journal article" date="2019" name="Sci. Rep.">
        <title>Orb-weaving spider Araneus ventricosus genome elucidates the spidroin gene catalogue.</title>
        <authorList>
            <person name="Kono N."/>
            <person name="Nakamura H."/>
            <person name="Ohtoshi R."/>
            <person name="Moran D.A.P."/>
            <person name="Shinohara A."/>
            <person name="Yoshida Y."/>
            <person name="Fujiwara M."/>
            <person name="Mori M."/>
            <person name="Tomita M."/>
            <person name="Arakawa K."/>
        </authorList>
    </citation>
    <scope>NUCLEOTIDE SEQUENCE [LARGE SCALE GENOMIC DNA]</scope>
</reference>
<organism evidence="1 2">
    <name type="scientific">Araneus ventricosus</name>
    <name type="common">Orbweaver spider</name>
    <name type="synonym">Epeira ventricosa</name>
    <dbReference type="NCBI Taxonomy" id="182803"/>
    <lineage>
        <taxon>Eukaryota</taxon>
        <taxon>Metazoa</taxon>
        <taxon>Ecdysozoa</taxon>
        <taxon>Arthropoda</taxon>
        <taxon>Chelicerata</taxon>
        <taxon>Arachnida</taxon>
        <taxon>Araneae</taxon>
        <taxon>Araneomorphae</taxon>
        <taxon>Entelegynae</taxon>
        <taxon>Araneoidea</taxon>
        <taxon>Araneidae</taxon>
        <taxon>Araneus</taxon>
    </lineage>
</organism>
<gene>
    <name evidence="1" type="ORF">AVEN_217345_1</name>
</gene>
<name>A0A4Y2T5G3_ARAVE</name>